<protein>
    <submittedName>
        <fullName evidence="1">9968_t:CDS:1</fullName>
    </submittedName>
</protein>
<dbReference type="EMBL" id="CAJVPQ010004238">
    <property type="protein sequence ID" value="CAG8647383.1"/>
    <property type="molecule type" value="Genomic_DNA"/>
</dbReference>
<accession>A0A9N9H4V1</accession>
<dbReference type="AlphaFoldDB" id="A0A9N9H4V1"/>
<name>A0A9N9H4V1_9GLOM</name>
<sequence>MSNFTYRLEKSNLLYLVNEIKIIITCKAWNNIAKPSGYYIISERPMHYFTELGWIFGSKRINALRKTRSSIDRNETQIQPSSYKKEKLDFPKYYLLRGTTWNYSILSQRHYYSIPTSGWLWPIADDVKFRLTKLIELGFKLDDNKSIADALQIFEISWIFTAISKIKVRISRANSYEHGSEIASICFVDILSTGCRSPASYITSANIKFHVKYN</sequence>
<evidence type="ECO:0000313" key="1">
    <source>
        <dbReference type="EMBL" id="CAG8647383.1"/>
    </source>
</evidence>
<gene>
    <name evidence="1" type="ORF">FCALED_LOCUS10883</name>
</gene>
<keyword evidence="2" id="KW-1185">Reference proteome</keyword>
<organism evidence="1 2">
    <name type="scientific">Funneliformis caledonium</name>
    <dbReference type="NCBI Taxonomy" id="1117310"/>
    <lineage>
        <taxon>Eukaryota</taxon>
        <taxon>Fungi</taxon>
        <taxon>Fungi incertae sedis</taxon>
        <taxon>Mucoromycota</taxon>
        <taxon>Glomeromycotina</taxon>
        <taxon>Glomeromycetes</taxon>
        <taxon>Glomerales</taxon>
        <taxon>Glomeraceae</taxon>
        <taxon>Funneliformis</taxon>
    </lineage>
</organism>
<evidence type="ECO:0000313" key="2">
    <source>
        <dbReference type="Proteomes" id="UP000789570"/>
    </source>
</evidence>
<reference evidence="1" key="1">
    <citation type="submission" date="2021-06" db="EMBL/GenBank/DDBJ databases">
        <authorList>
            <person name="Kallberg Y."/>
            <person name="Tangrot J."/>
            <person name="Rosling A."/>
        </authorList>
    </citation>
    <scope>NUCLEOTIDE SEQUENCE</scope>
    <source>
        <strain evidence="1">UK204</strain>
    </source>
</reference>
<proteinExistence type="predicted"/>
<dbReference type="Proteomes" id="UP000789570">
    <property type="component" value="Unassembled WGS sequence"/>
</dbReference>
<comment type="caution">
    <text evidence="1">The sequence shown here is derived from an EMBL/GenBank/DDBJ whole genome shotgun (WGS) entry which is preliminary data.</text>
</comment>